<evidence type="ECO:0000259" key="4">
    <source>
        <dbReference type="PROSITE" id="PS51918"/>
    </source>
</evidence>
<evidence type="ECO:0000256" key="1">
    <source>
        <dbReference type="ARBA" id="ARBA00006100"/>
    </source>
</evidence>
<dbReference type="NCBIfam" id="TIGR00539">
    <property type="entry name" value="hemN_rel"/>
    <property type="match status" value="1"/>
</dbReference>
<keyword evidence="3" id="KW-0411">Iron-sulfur</keyword>
<dbReference type="SFLD" id="SFLDF00288">
    <property type="entry name" value="HemN-like__clustered_with_nucl"/>
    <property type="match status" value="1"/>
</dbReference>
<dbReference type="InterPro" id="IPR006638">
    <property type="entry name" value="Elp3/MiaA/NifB-like_rSAM"/>
</dbReference>
<keyword evidence="3" id="KW-0349">Heme</keyword>
<dbReference type="PANTHER" id="PTHR13932">
    <property type="entry name" value="COPROPORPHYRINIGEN III OXIDASE"/>
    <property type="match status" value="1"/>
</dbReference>
<proteinExistence type="inferred from homology"/>
<dbReference type="CDD" id="cd01335">
    <property type="entry name" value="Radical_SAM"/>
    <property type="match status" value="1"/>
</dbReference>
<feature type="domain" description="Radical SAM core" evidence="4">
    <location>
        <begin position="1"/>
        <end position="230"/>
    </location>
</feature>
<dbReference type="SFLD" id="SFLDS00029">
    <property type="entry name" value="Radical_SAM"/>
    <property type="match status" value="1"/>
</dbReference>
<gene>
    <name evidence="5" type="primary">hemW</name>
    <name evidence="5" type="ORF">K5V21_11790</name>
</gene>
<dbReference type="InterPro" id="IPR058240">
    <property type="entry name" value="rSAM_sf"/>
</dbReference>
<keyword evidence="3" id="KW-0408">Iron</keyword>
<accession>A0ABS7KZ97</accession>
<dbReference type="InterPro" id="IPR023404">
    <property type="entry name" value="rSAM_horseshoe"/>
</dbReference>
<dbReference type="EMBL" id="JAIKTU010000009">
    <property type="protein sequence ID" value="MBY0756125.1"/>
    <property type="molecule type" value="Genomic_DNA"/>
</dbReference>
<sequence length="374" mass="43559">MKEIALYVHIPFCKQKCFYCDFPSYAGREGLEDDYINSLIKEIDIKCSDKVIKSLFIGGGTPSHLNEDNLYKLLNKLNCLSYIENAERTIECNPGTLTESKLRIIKDCGMNRISMGLQTTNNNLLKKIGRIHTIEEFCENYNRARQFGFENINIDIMFGLPDQSISDYEETLRGIIKLKPEHISCYSLIIEEGTPFYNMSERGILNLPKEDDERQMYKLTKDILEANGYHQYEISNYSKEGMECYHNKVYWKCEEYLGVGVSSSSYINGSRVKNIDSITEYIERICSGKDIYEDVVKNTAKEDMEEFMFLGLRMIQGINKDDFKNRFKKDIYDVYRSVIKENIKKGLLKEENNNIYLTDKGIELSNYVMSEFIL</sequence>
<dbReference type="Gene3D" id="3.80.30.20">
    <property type="entry name" value="tm_1862 like domain"/>
    <property type="match status" value="1"/>
</dbReference>
<reference evidence="5 6" key="1">
    <citation type="journal article" date="2021" name="Cell Host Microbe">
        <title>in vivo commensal control of Clostridioides difficile virulence.</title>
        <authorList>
            <person name="Girinathan B.P."/>
            <person name="Dibenedetto N."/>
            <person name="Worley J.N."/>
            <person name="Peltier J."/>
            <person name="Arrieta-Ortiz M.L."/>
            <person name="Rupa Christinal Immanuel S."/>
            <person name="Lavin R."/>
            <person name="Delaney M.L."/>
            <person name="Cummins C."/>
            <person name="Hoffmann M."/>
            <person name="Luo Y."/>
            <person name="Gonzalez-Escalona N."/>
            <person name="Allard M."/>
            <person name="Onderdonk A.B."/>
            <person name="Gerber G.K."/>
            <person name="Sonenshein A.L."/>
            <person name="Baliga N."/>
            <person name="Dupuy B."/>
            <person name="Bry L."/>
        </authorList>
    </citation>
    <scope>NUCLEOTIDE SEQUENCE [LARGE SCALE GENOMIC DNA]</scope>
    <source>
        <strain evidence="5 6">DSM 599</strain>
    </source>
</reference>
<comment type="function">
    <text evidence="3">Probably acts as a heme chaperone, transferring heme to an unknown acceptor. Binds one molecule of heme per monomer, possibly covalently. Binds 1 [4Fe-4S] cluster. The cluster is coordinated with 3 cysteines and an exchangeable S-adenosyl-L-methionine.</text>
</comment>
<dbReference type="PANTHER" id="PTHR13932:SF5">
    <property type="entry name" value="RADICAL S-ADENOSYL METHIONINE DOMAIN-CONTAINING PROTEIN 1, MITOCHONDRIAL"/>
    <property type="match status" value="1"/>
</dbReference>
<dbReference type="SFLD" id="SFLDF00562">
    <property type="entry name" value="HemN-like__clustered_with_heat"/>
    <property type="match status" value="1"/>
</dbReference>
<name>A0ABS7KZ97_CLOSR</name>
<comment type="subcellular location">
    <subcellularLocation>
        <location evidence="3">Cytoplasm</location>
    </subcellularLocation>
</comment>
<keyword evidence="3" id="KW-0004">4Fe-4S</keyword>
<dbReference type="PROSITE" id="PS51918">
    <property type="entry name" value="RADICAL_SAM"/>
    <property type="match status" value="1"/>
</dbReference>
<protein>
    <recommendedName>
        <fullName evidence="2 3">Heme chaperone HemW</fullName>
    </recommendedName>
</protein>
<evidence type="ECO:0000256" key="3">
    <source>
        <dbReference type="RuleBase" id="RU364116"/>
    </source>
</evidence>
<dbReference type="InterPro" id="IPR034505">
    <property type="entry name" value="Coproporphyrinogen-III_oxidase"/>
</dbReference>
<dbReference type="SFLD" id="SFLDG01082">
    <property type="entry name" value="B12-binding_domain_containing"/>
    <property type="match status" value="1"/>
</dbReference>
<comment type="similarity">
    <text evidence="1">Belongs to the anaerobic coproporphyrinogen-III oxidase family. HemW subfamily.</text>
</comment>
<dbReference type="InterPro" id="IPR004559">
    <property type="entry name" value="HemW-like"/>
</dbReference>
<keyword evidence="6" id="KW-1185">Reference proteome</keyword>
<dbReference type="RefSeq" id="WP_221861416.1">
    <property type="nucleotide sequence ID" value="NZ_JAIKTU010000009.1"/>
</dbReference>
<keyword evidence="3" id="KW-0949">S-adenosyl-L-methionine</keyword>
<dbReference type="SUPFAM" id="SSF102114">
    <property type="entry name" value="Radical SAM enzymes"/>
    <property type="match status" value="1"/>
</dbReference>
<keyword evidence="3" id="KW-0143">Chaperone</keyword>
<dbReference type="Pfam" id="PF04055">
    <property type="entry name" value="Radical_SAM"/>
    <property type="match status" value="1"/>
</dbReference>
<dbReference type="Pfam" id="PF06969">
    <property type="entry name" value="HemN_C"/>
    <property type="match status" value="1"/>
</dbReference>
<evidence type="ECO:0000313" key="5">
    <source>
        <dbReference type="EMBL" id="MBY0756125.1"/>
    </source>
</evidence>
<organism evidence="5 6">
    <name type="scientific">Clostridium sardiniense</name>
    <name type="common">Clostridium absonum</name>
    <dbReference type="NCBI Taxonomy" id="29369"/>
    <lineage>
        <taxon>Bacteria</taxon>
        <taxon>Bacillati</taxon>
        <taxon>Bacillota</taxon>
        <taxon>Clostridia</taxon>
        <taxon>Eubacteriales</taxon>
        <taxon>Clostridiaceae</taxon>
        <taxon>Clostridium</taxon>
    </lineage>
</organism>
<comment type="caution">
    <text evidence="5">The sequence shown here is derived from an EMBL/GenBank/DDBJ whole genome shotgun (WGS) entry which is preliminary data.</text>
</comment>
<dbReference type="Proteomes" id="UP001299068">
    <property type="component" value="Unassembled WGS sequence"/>
</dbReference>
<evidence type="ECO:0000313" key="6">
    <source>
        <dbReference type="Proteomes" id="UP001299068"/>
    </source>
</evidence>
<keyword evidence="3" id="KW-0479">Metal-binding</keyword>
<dbReference type="SFLD" id="SFLDG01065">
    <property type="entry name" value="anaerobic_coproporphyrinogen-I"/>
    <property type="match status" value="1"/>
</dbReference>
<keyword evidence="3" id="KW-0963">Cytoplasm</keyword>
<evidence type="ECO:0000256" key="2">
    <source>
        <dbReference type="ARBA" id="ARBA00017228"/>
    </source>
</evidence>
<dbReference type="InterPro" id="IPR010723">
    <property type="entry name" value="HemN_C"/>
</dbReference>
<dbReference type="InterPro" id="IPR007197">
    <property type="entry name" value="rSAM"/>
</dbReference>
<dbReference type="SMART" id="SM00729">
    <property type="entry name" value="Elp3"/>
    <property type="match status" value="1"/>
</dbReference>